<dbReference type="Pfam" id="PF04909">
    <property type="entry name" value="Amidohydro_2"/>
    <property type="match status" value="1"/>
</dbReference>
<sequence length="355" mass="39178">MIDANLHAVVPGISALLPHLPAFWREQIATTAFRGPTESAWPPGMPMSEHPSALRPEGGPAGSDLELLRTQTLDAWDLEQGILNCGYAIESIRNPDAAAALAAAVNDWQIAQWLEPEPRLRASLVVPSQNPALTVAEIERIGHHPGFVQVFLPIRSAMPYGRREYHPVYAAAVDHGLAVSLQYGGFTGNAPTPVGWPNYLIEEYVGMASIAQSQVMSMIIEGVCDAFPDLRVAVVDAGYTWLPATMWRFDKNWRGLRREVPWLRHPPSEYVREHFRFVSGPHDAPRDGAALAHVLSDMWGAQLLLFGSGYPHDHPARPRDAVPSHFSPAEANQMMFDNARDFYRLDATMPTGGRS</sequence>
<keyword evidence="5" id="KW-1185">Reference proteome</keyword>
<gene>
    <name evidence="4" type="ORF">ACFSJD_27230</name>
</gene>
<evidence type="ECO:0000313" key="5">
    <source>
        <dbReference type="Proteomes" id="UP001597114"/>
    </source>
</evidence>
<evidence type="ECO:0000256" key="2">
    <source>
        <dbReference type="SAM" id="MobiDB-lite"/>
    </source>
</evidence>
<evidence type="ECO:0000259" key="3">
    <source>
        <dbReference type="Pfam" id="PF04909"/>
    </source>
</evidence>
<name>A0ABW4F2S6_9PSEU</name>
<dbReference type="EMBL" id="JBHUCO010000031">
    <property type="protein sequence ID" value="MFD1521222.1"/>
    <property type="molecule type" value="Genomic_DNA"/>
</dbReference>
<dbReference type="Proteomes" id="UP001597114">
    <property type="component" value="Unassembled WGS sequence"/>
</dbReference>
<proteinExistence type="predicted"/>
<dbReference type="SUPFAM" id="SSF51556">
    <property type="entry name" value="Metallo-dependent hydrolases"/>
    <property type="match status" value="1"/>
</dbReference>
<reference evidence="5" key="1">
    <citation type="journal article" date="2019" name="Int. J. Syst. Evol. Microbiol.">
        <title>The Global Catalogue of Microorganisms (GCM) 10K type strain sequencing project: providing services to taxonomists for standard genome sequencing and annotation.</title>
        <authorList>
            <consortium name="The Broad Institute Genomics Platform"/>
            <consortium name="The Broad Institute Genome Sequencing Center for Infectious Disease"/>
            <person name="Wu L."/>
            <person name="Ma J."/>
        </authorList>
    </citation>
    <scope>NUCLEOTIDE SEQUENCE [LARGE SCALE GENOMIC DNA]</scope>
    <source>
        <strain evidence="5">CCM 7043</strain>
    </source>
</reference>
<organism evidence="4 5">
    <name type="scientific">Pseudonocardia yunnanensis</name>
    <dbReference type="NCBI Taxonomy" id="58107"/>
    <lineage>
        <taxon>Bacteria</taxon>
        <taxon>Bacillati</taxon>
        <taxon>Actinomycetota</taxon>
        <taxon>Actinomycetes</taxon>
        <taxon>Pseudonocardiales</taxon>
        <taxon>Pseudonocardiaceae</taxon>
        <taxon>Pseudonocardia</taxon>
    </lineage>
</organism>
<accession>A0ABW4F2S6</accession>
<dbReference type="InterPro" id="IPR006680">
    <property type="entry name" value="Amidohydro-rel"/>
</dbReference>
<evidence type="ECO:0000256" key="1">
    <source>
        <dbReference type="ARBA" id="ARBA00023239"/>
    </source>
</evidence>
<dbReference type="Gene3D" id="3.20.20.140">
    <property type="entry name" value="Metal-dependent hydrolases"/>
    <property type="match status" value="1"/>
</dbReference>
<dbReference type="PANTHER" id="PTHR21240:SF28">
    <property type="entry name" value="ISO-OROTATE DECARBOXYLASE (EUROFUNG)"/>
    <property type="match status" value="1"/>
</dbReference>
<comment type="caution">
    <text evidence="4">The sequence shown here is derived from an EMBL/GenBank/DDBJ whole genome shotgun (WGS) entry which is preliminary data.</text>
</comment>
<feature type="domain" description="Amidohydrolase-related" evidence="3">
    <location>
        <begin position="3"/>
        <end position="345"/>
    </location>
</feature>
<protein>
    <submittedName>
        <fullName evidence="4">Amidohydrolase family protein</fullName>
    </submittedName>
</protein>
<dbReference type="InterPro" id="IPR032466">
    <property type="entry name" value="Metal_Hydrolase"/>
</dbReference>
<dbReference type="RefSeq" id="WP_344722074.1">
    <property type="nucleotide sequence ID" value="NZ_BAAAUS010000008.1"/>
</dbReference>
<evidence type="ECO:0000313" key="4">
    <source>
        <dbReference type="EMBL" id="MFD1521222.1"/>
    </source>
</evidence>
<feature type="region of interest" description="Disordered" evidence="2">
    <location>
        <begin position="37"/>
        <end position="61"/>
    </location>
</feature>
<dbReference type="InterPro" id="IPR032465">
    <property type="entry name" value="ACMSD"/>
</dbReference>
<keyword evidence="1" id="KW-0456">Lyase</keyword>
<dbReference type="PANTHER" id="PTHR21240">
    <property type="entry name" value="2-AMINO-3-CARBOXYLMUCONATE-6-SEMIALDEHYDE DECARBOXYLASE"/>
    <property type="match status" value="1"/>
</dbReference>